<dbReference type="Proteomes" id="UP001596170">
    <property type="component" value="Unassembled WGS sequence"/>
</dbReference>
<dbReference type="EMBL" id="JBHSRI010000024">
    <property type="protein sequence ID" value="MFC6040464.1"/>
    <property type="molecule type" value="Genomic_DNA"/>
</dbReference>
<dbReference type="Pfam" id="PF21845">
    <property type="entry name" value="DUF6904"/>
    <property type="match status" value="1"/>
</dbReference>
<dbReference type="InterPro" id="IPR054199">
    <property type="entry name" value="DUF6904"/>
</dbReference>
<evidence type="ECO:0000313" key="1">
    <source>
        <dbReference type="EMBL" id="MFC6040464.1"/>
    </source>
</evidence>
<protein>
    <submittedName>
        <fullName evidence="1">DUF6904 family protein</fullName>
    </submittedName>
</protein>
<reference evidence="2" key="1">
    <citation type="journal article" date="2019" name="Int. J. Syst. Evol. Microbiol.">
        <title>The Global Catalogue of Microorganisms (GCM) 10K type strain sequencing project: providing services to taxonomists for standard genome sequencing and annotation.</title>
        <authorList>
            <consortium name="The Broad Institute Genomics Platform"/>
            <consortium name="The Broad Institute Genome Sequencing Center for Infectious Disease"/>
            <person name="Wu L."/>
            <person name="Ma J."/>
        </authorList>
    </citation>
    <scope>NUCLEOTIDE SEQUENCE [LARGE SCALE GENOMIC DNA]</scope>
    <source>
        <strain evidence="2">CCUG 54527</strain>
    </source>
</reference>
<organism evidence="1 2">
    <name type="scientific">Paenisporosarcina macmurdoensis</name>
    <dbReference type="NCBI Taxonomy" id="212659"/>
    <lineage>
        <taxon>Bacteria</taxon>
        <taxon>Bacillati</taxon>
        <taxon>Bacillota</taxon>
        <taxon>Bacilli</taxon>
        <taxon>Bacillales</taxon>
        <taxon>Caryophanaceae</taxon>
        <taxon>Paenisporosarcina</taxon>
    </lineage>
</organism>
<dbReference type="RefSeq" id="WP_377734954.1">
    <property type="nucleotide sequence ID" value="NZ_JBHSRI010000024.1"/>
</dbReference>
<comment type="caution">
    <text evidence="1">The sequence shown here is derived from an EMBL/GenBank/DDBJ whole genome shotgun (WGS) entry which is preliminary data.</text>
</comment>
<accession>A0ABW1L9Q1</accession>
<gene>
    <name evidence="1" type="ORF">ACFPYN_13635</name>
</gene>
<name>A0ABW1L9Q1_9BACL</name>
<sequence>MISIKPTQHLTGVTVSGDVHDFQELYDALHDIVGEESEYPHYDAVRIRVLGVCYDIRHAIMGNRGAKHVPNGLDRDGMKYLSITGSEMNIYLTFEVLLPEMIFVSYALNDFIHLYERNNKTHAWNATSMAVRKFQSTFATCLEETLPEKKFAQLKKYFMTSNRWDLTKYEGYMTQYVDTLNIKFIHMDQEKREKNISIFAKRLAEKDHRYMQVFHEIHDIARENGVHPDEIRPIEQYPDDYEW</sequence>
<keyword evidence="2" id="KW-1185">Reference proteome</keyword>
<proteinExistence type="predicted"/>
<evidence type="ECO:0000313" key="2">
    <source>
        <dbReference type="Proteomes" id="UP001596170"/>
    </source>
</evidence>